<gene>
    <name evidence="2" type="ORF">MC7420_287</name>
</gene>
<keyword evidence="3" id="KW-1185">Reference proteome</keyword>
<dbReference type="InterPro" id="IPR009081">
    <property type="entry name" value="PP-bd_ACP"/>
</dbReference>
<evidence type="ECO:0000313" key="3">
    <source>
        <dbReference type="Proteomes" id="UP000003835"/>
    </source>
</evidence>
<dbReference type="eggNOG" id="COG0236">
    <property type="taxonomic scope" value="Bacteria"/>
</dbReference>
<sequence length="87" mass="9877">MQSIEAMLRQHISENILFSSNGYPYPDDASLLENGIIDSMNVMELVLFLEETLSINVEDVEIVPENFDSVSNLAEFARQKQSLLVRD</sequence>
<dbReference type="AlphaFoldDB" id="B4VLJ8"/>
<dbReference type="InterPro" id="IPR036736">
    <property type="entry name" value="ACP-like_sf"/>
</dbReference>
<dbReference type="EMBL" id="DS989844">
    <property type="protein sequence ID" value="EDX77150.1"/>
    <property type="molecule type" value="Genomic_DNA"/>
</dbReference>
<reference evidence="2 3" key="1">
    <citation type="submission" date="2008-07" db="EMBL/GenBank/DDBJ databases">
        <authorList>
            <person name="Tandeau de Marsac N."/>
            <person name="Ferriera S."/>
            <person name="Johnson J."/>
            <person name="Kravitz S."/>
            <person name="Beeson K."/>
            <person name="Sutton G."/>
            <person name="Rogers Y.-H."/>
            <person name="Friedman R."/>
            <person name="Frazier M."/>
            <person name="Venter J.C."/>
        </authorList>
    </citation>
    <scope>NUCLEOTIDE SEQUENCE [LARGE SCALE GENOMIC DNA]</scope>
    <source>
        <strain evidence="2 3">PCC 7420</strain>
    </source>
</reference>
<proteinExistence type="predicted"/>
<name>B4VLJ8_9CYAN</name>
<dbReference type="Gene3D" id="1.10.1200.10">
    <property type="entry name" value="ACP-like"/>
    <property type="match status" value="1"/>
</dbReference>
<dbReference type="STRING" id="118168.MC7420_287"/>
<dbReference type="OrthoDB" id="2625323at2"/>
<dbReference type="PROSITE" id="PS50075">
    <property type="entry name" value="CARRIER"/>
    <property type="match status" value="1"/>
</dbReference>
<dbReference type="SUPFAM" id="SSF47336">
    <property type="entry name" value="ACP-like"/>
    <property type="match status" value="1"/>
</dbReference>
<accession>B4VLJ8</accession>
<feature type="domain" description="Carrier" evidence="1">
    <location>
        <begin position="2"/>
        <end position="81"/>
    </location>
</feature>
<dbReference type="HOGENOM" id="CLU_108696_16_0_3"/>
<dbReference type="Proteomes" id="UP000003835">
    <property type="component" value="Unassembled WGS sequence"/>
</dbReference>
<organism evidence="2 3">
    <name type="scientific">Coleofasciculus chthonoplastes PCC 7420</name>
    <dbReference type="NCBI Taxonomy" id="118168"/>
    <lineage>
        <taxon>Bacteria</taxon>
        <taxon>Bacillati</taxon>
        <taxon>Cyanobacteriota</taxon>
        <taxon>Cyanophyceae</taxon>
        <taxon>Coleofasciculales</taxon>
        <taxon>Coleofasciculaceae</taxon>
        <taxon>Coleofasciculus</taxon>
    </lineage>
</organism>
<evidence type="ECO:0000313" key="2">
    <source>
        <dbReference type="EMBL" id="EDX77150.1"/>
    </source>
</evidence>
<dbReference type="RefSeq" id="WP_006099262.1">
    <property type="nucleotide sequence ID" value="NZ_DS989844.1"/>
</dbReference>
<protein>
    <recommendedName>
        <fullName evidence="1">Carrier domain-containing protein</fullName>
    </recommendedName>
</protein>
<evidence type="ECO:0000259" key="1">
    <source>
        <dbReference type="PROSITE" id="PS50075"/>
    </source>
</evidence>